<organism evidence="2 3">
    <name type="scientific">Hymenobacter aranciens</name>
    <dbReference type="NCBI Taxonomy" id="3063996"/>
    <lineage>
        <taxon>Bacteria</taxon>
        <taxon>Pseudomonadati</taxon>
        <taxon>Bacteroidota</taxon>
        <taxon>Cytophagia</taxon>
        <taxon>Cytophagales</taxon>
        <taxon>Hymenobacteraceae</taxon>
        <taxon>Hymenobacter</taxon>
    </lineage>
</organism>
<dbReference type="InterPro" id="IPR012338">
    <property type="entry name" value="Beta-lactam/transpept-like"/>
</dbReference>
<keyword evidence="3" id="KW-1185">Reference proteome</keyword>
<sequence length="409" mass="46700">MLRATSLLLALAALLALSACHVGRFFLYNFADLRDNRKFPARPIARAPVPFQFHAARPGQTVTWPREVTLKGKKYDFEGLLKHTGTVALLVIRHDTLVYEQYREGYAAASEVPSFSAAKSFVSALVGIAIEEKYIGSVDDPIRKYLPELDAKQFDPVTLRHLLQMRSGIAYNESYFNPFGDVAKYYYGRNQPKYVRKLKVKEAPDQRFEYISICPQLLGMAVARATGRPLAQYLQEKIWQPLGMEYDASWSLDSRKHDTEKAFCCLNARARDFAKFGRLYLRHGDWQGRPVVPRAWVDASVYDLAQQAPNGYLYSYQWWHNRRLEAHTDTTGHGEFRVLPSAEIHFAKGSHPPAKITARPAGDFFAQGLLGQYIYVNPKNDFILVRLGRNDKFNWAQLGLAMAERKNVR</sequence>
<name>A0ABT9BDL5_9BACT</name>
<dbReference type="SUPFAM" id="SSF56601">
    <property type="entry name" value="beta-lactamase/transpeptidase-like"/>
    <property type="match status" value="1"/>
</dbReference>
<dbReference type="GO" id="GO:0016787">
    <property type="term" value="F:hydrolase activity"/>
    <property type="evidence" value="ECO:0007669"/>
    <property type="project" value="UniProtKB-KW"/>
</dbReference>
<comment type="caution">
    <text evidence="2">The sequence shown here is derived from an EMBL/GenBank/DDBJ whole genome shotgun (WGS) entry which is preliminary data.</text>
</comment>
<dbReference type="Pfam" id="PF00144">
    <property type="entry name" value="Beta-lactamase"/>
    <property type="match status" value="1"/>
</dbReference>
<dbReference type="Gene3D" id="3.40.710.10">
    <property type="entry name" value="DD-peptidase/beta-lactamase superfamily"/>
    <property type="match status" value="1"/>
</dbReference>
<dbReference type="Proteomes" id="UP001176429">
    <property type="component" value="Unassembled WGS sequence"/>
</dbReference>
<dbReference type="InterPro" id="IPR001466">
    <property type="entry name" value="Beta-lactam-related"/>
</dbReference>
<dbReference type="InterPro" id="IPR050789">
    <property type="entry name" value="Diverse_Enzym_Activities"/>
</dbReference>
<dbReference type="PANTHER" id="PTHR43283">
    <property type="entry name" value="BETA-LACTAMASE-RELATED"/>
    <property type="match status" value="1"/>
</dbReference>
<evidence type="ECO:0000259" key="1">
    <source>
        <dbReference type="Pfam" id="PF00144"/>
    </source>
</evidence>
<evidence type="ECO:0000313" key="2">
    <source>
        <dbReference type="EMBL" id="MDO7876363.1"/>
    </source>
</evidence>
<gene>
    <name evidence="2" type="ORF">Q5H93_16585</name>
</gene>
<dbReference type="EC" id="3.-.-.-" evidence="2"/>
<dbReference type="PANTHER" id="PTHR43283:SF7">
    <property type="entry name" value="BETA-LACTAMASE-RELATED DOMAIN-CONTAINING PROTEIN"/>
    <property type="match status" value="1"/>
</dbReference>
<dbReference type="RefSeq" id="WP_305007722.1">
    <property type="nucleotide sequence ID" value="NZ_JAUQSY010000011.1"/>
</dbReference>
<accession>A0ABT9BDL5</accession>
<protein>
    <submittedName>
        <fullName evidence="2">Serine hydrolase</fullName>
        <ecNumber evidence="2">3.-.-.-</ecNumber>
    </submittedName>
</protein>
<reference evidence="2" key="1">
    <citation type="submission" date="2023-07" db="EMBL/GenBank/DDBJ databases">
        <authorList>
            <person name="Kim M.K."/>
        </authorList>
    </citation>
    <scope>NUCLEOTIDE SEQUENCE</scope>
    <source>
        <strain evidence="2">ASUV-10-1</strain>
    </source>
</reference>
<feature type="domain" description="Beta-lactamase-related" evidence="1">
    <location>
        <begin position="83"/>
        <end position="387"/>
    </location>
</feature>
<keyword evidence="2" id="KW-0378">Hydrolase</keyword>
<evidence type="ECO:0000313" key="3">
    <source>
        <dbReference type="Proteomes" id="UP001176429"/>
    </source>
</evidence>
<dbReference type="EMBL" id="JAUQSY010000011">
    <property type="protein sequence ID" value="MDO7876363.1"/>
    <property type="molecule type" value="Genomic_DNA"/>
</dbReference>
<dbReference type="PROSITE" id="PS51257">
    <property type="entry name" value="PROKAR_LIPOPROTEIN"/>
    <property type="match status" value="1"/>
</dbReference>
<proteinExistence type="predicted"/>